<gene>
    <name evidence="1" type="ORF">ABB27_10125</name>
</gene>
<accession>A0A0R0CDE8</accession>
<dbReference type="EMBL" id="LDJJ01000033">
    <property type="protein sequence ID" value="KRG67216.1"/>
    <property type="molecule type" value="Genomic_DNA"/>
</dbReference>
<reference evidence="1 2" key="1">
    <citation type="submission" date="2015-05" db="EMBL/GenBank/DDBJ databases">
        <title>Genome sequencing and analysis of members of genus Stenotrophomonas.</title>
        <authorList>
            <person name="Patil P.P."/>
            <person name="Midha S."/>
            <person name="Patil P.B."/>
        </authorList>
    </citation>
    <scope>NUCLEOTIDE SEQUENCE [LARGE SCALE GENOMIC DNA]</scope>
    <source>
        <strain evidence="1 2">DSM 18941</strain>
    </source>
</reference>
<sequence length="212" mass="22685">MGGIFSLLLLSGCDQEGNFSVTGKAAELEASSKFRVSTRPMLSSRQVVSTLLGGSGFAPEGQSRLPGYSDIEFFPIAGADAVESLNALSSPRRDDAPIDLSGIDFGKNFAFLVAHPSSSSYGAMTSGQYATFFSKVLPSYEKDKVVLRIDASRLGDIDPMTALSGNWEGSIYTVERRGRDKLEVRLYDESYVYSLAPEANDGMPEGAVAPAQ</sequence>
<proteinExistence type="predicted"/>
<evidence type="ECO:0000313" key="1">
    <source>
        <dbReference type="EMBL" id="KRG67216.1"/>
    </source>
</evidence>
<dbReference type="Proteomes" id="UP000051863">
    <property type="component" value="Unassembled WGS sequence"/>
</dbReference>
<protein>
    <submittedName>
        <fullName evidence="1">Uncharacterized protein</fullName>
    </submittedName>
</protein>
<name>A0A0R0CDE8_9GAMM</name>
<comment type="caution">
    <text evidence="1">The sequence shown here is derived from an EMBL/GenBank/DDBJ whole genome shotgun (WGS) entry which is preliminary data.</text>
</comment>
<keyword evidence="2" id="KW-1185">Reference proteome</keyword>
<dbReference type="AlphaFoldDB" id="A0A0R0CDE8"/>
<dbReference type="PATRIC" id="fig|405446.3.peg.1510"/>
<organism evidence="1 2">
    <name type="scientific">Stenotrophomonas terrae</name>
    <dbReference type="NCBI Taxonomy" id="405446"/>
    <lineage>
        <taxon>Bacteria</taxon>
        <taxon>Pseudomonadati</taxon>
        <taxon>Pseudomonadota</taxon>
        <taxon>Gammaproteobacteria</taxon>
        <taxon>Lysobacterales</taxon>
        <taxon>Lysobacteraceae</taxon>
        <taxon>Stenotrophomonas</taxon>
    </lineage>
</organism>
<evidence type="ECO:0000313" key="2">
    <source>
        <dbReference type="Proteomes" id="UP000051863"/>
    </source>
</evidence>